<dbReference type="GO" id="GO:0005524">
    <property type="term" value="F:ATP binding"/>
    <property type="evidence" value="ECO:0007669"/>
    <property type="project" value="UniProtKB-KW"/>
</dbReference>
<comment type="similarity">
    <text evidence="2">Belongs to the GatC family.</text>
</comment>
<reference evidence="3 4" key="1">
    <citation type="submission" date="2018-01" db="EMBL/GenBank/DDBJ databases">
        <title>Metagenomic assembled genomes from two thermal pools in the Uzon Caldera, Kamchatka, Russia.</title>
        <authorList>
            <person name="Wilkins L."/>
            <person name="Ettinger C."/>
        </authorList>
    </citation>
    <scope>NUCLEOTIDE SEQUENCE [LARGE SCALE GENOMIC DNA]</scope>
    <source>
        <strain evidence="3">ZAV-08</strain>
    </source>
</reference>
<comment type="catalytic activity">
    <reaction evidence="2">
        <text>L-glutamyl-tRNA(Gln) + L-glutamine + ATP + H2O = L-glutaminyl-tRNA(Gln) + L-glutamate + ADP + phosphate + H(+)</text>
        <dbReference type="Rhea" id="RHEA:17521"/>
        <dbReference type="Rhea" id="RHEA-COMP:9681"/>
        <dbReference type="Rhea" id="RHEA-COMP:9684"/>
        <dbReference type="ChEBI" id="CHEBI:15377"/>
        <dbReference type="ChEBI" id="CHEBI:15378"/>
        <dbReference type="ChEBI" id="CHEBI:29985"/>
        <dbReference type="ChEBI" id="CHEBI:30616"/>
        <dbReference type="ChEBI" id="CHEBI:43474"/>
        <dbReference type="ChEBI" id="CHEBI:58359"/>
        <dbReference type="ChEBI" id="CHEBI:78520"/>
        <dbReference type="ChEBI" id="CHEBI:78521"/>
        <dbReference type="ChEBI" id="CHEBI:456216"/>
    </reaction>
</comment>
<evidence type="ECO:0000256" key="1">
    <source>
        <dbReference type="ARBA" id="ARBA00022840"/>
    </source>
</evidence>
<dbReference type="InterPro" id="IPR036113">
    <property type="entry name" value="Asp/Glu-ADT_sf_sub_c"/>
</dbReference>
<dbReference type="GO" id="GO:0016740">
    <property type="term" value="F:transferase activity"/>
    <property type="evidence" value="ECO:0007669"/>
    <property type="project" value="UniProtKB-KW"/>
</dbReference>
<gene>
    <name evidence="2 3" type="primary">gatC</name>
    <name evidence="3" type="ORF">C0190_03470</name>
</gene>
<comment type="function">
    <text evidence="2">Allows the formation of correctly charged Asn-tRNA(Asn) or Gln-tRNA(Gln) through the transamidation of misacylated Asp-tRNA(Asn) or Glu-tRNA(Gln) in organisms which lack either or both of asparaginyl-tRNA or glutaminyl-tRNA synthetases. The reaction takes place in the presence of glutamine and ATP through an activated phospho-Asp-tRNA(Asn) or phospho-Glu-tRNA(Gln).</text>
</comment>
<organism evidence="3 4">
    <name type="scientific">Thermodesulfobacterium geofontis</name>
    <dbReference type="NCBI Taxonomy" id="1295609"/>
    <lineage>
        <taxon>Bacteria</taxon>
        <taxon>Pseudomonadati</taxon>
        <taxon>Thermodesulfobacteriota</taxon>
        <taxon>Thermodesulfobacteria</taxon>
        <taxon>Thermodesulfobacteriales</taxon>
        <taxon>Thermodesulfobacteriaceae</taxon>
        <taxon>Thermodesulfobacterium</taxon>
    </lineage>
</organism>
<dbReference type="InterPro" id="IPR003837">
    <property type="entry name" value="GatC"/>
</dbReference>
<dbReference type="Pfam" id="PF02686">
    <property type="entry name" value="GatC"/>
    <property type="match status" value="1"/>
</dbReference>
<protein>
    <recommendedName>
        <fullName evidence="2">Aspartyl/glutamyl-tRNA(Asn/Gln) amidotransferase subunit C</fullName>
        <shortName evidence="2">Asp/Glu-ADT subunit C</shortName>
        <ecNumber evidence="2">6.3.5.-</ecNumber>
    </recommendedName>
</protein>
<dbReference type="SUPFAM" id="SSF141000">
    <property type="entry name" value="Glu-tRNAGln amidotransferase C subunit"/>
    <property type="match status" value="1"/>
</dbReference>
<dbReference type="Proteomes" id="UP000235460">
    <property type="component" value="Unassembled WGS sequence"/>
</dbReference>
<dbReference type="PANTHER" id="PTHR15004">
    <property type="entry name" value="GLUTAMYL-TRNA(GLN) AMIDOTRANSFERASE SUBUNIT C, MITOCHONDRIAL"/>
    <property type="match status" value="1"/>
</dbReference>
<comment type="caution">
    <text evidence="3">The sequence shown here is derived from an EMBL/GenBank/DDBJ whole genome shotgun (WGS) entry which is preliminary data.</text>
</comment>
<keyword evidence="2" id="KW-0547">Nucleotide-binding</keyword>
<sequence>MAISLEEVYKIAHLCRLEFTEEEAKVLTEELSKILDYFKKLQTLNTENVKPTFHALKIKTPFREDKVKEFPYIEDILKNAPQLCERMIVVPKVVKAP</sequence>
<evidence type="ECO:0000256" key="2">
    <source>
        <dbReference type="HAMAP-Rule" id="MF_00122"/>
    </source>
</evidence>
<dbReference type="GO" id="GO:0050567">
    <property type="term" value="F:glutaminyl-tRNA synthase (glutamine-hydrolyzing) activity"/>
    <property type="evidence" value="ECO:0007669"/>
    <property type="project" value="UniProtKB-UniRule"/>
</dbReference>
<accession>A0A2N7PNS9</accession>
<dbReference type="GO" id="GO:0070681">
    <property type="term" value="P:glutaminyl-tRNAGln biosynthesis via transamidation"/>
    <property type="evidence" value="ECO:0007669"/>
    <property type="project" value="TreeGrafter"/>
</dbReference>
<dbReference type="Gene3D" id="1.10.20.60">
    <property type="entry name" value="Glu-tRNAGln amidotransferase C subunit, N-terminal domain"/>
    <property type="match status" value="1"/>
</dbReference>
<proteinExistence type="inferred from homology"/>
<dbReference type="GO" id="GO:0006450">
    <property type="term" value="P:regulation of translational fidelity"/>
    <property type="evidence" value="ECO:0007669"/>
    <property type="project" value="InterPro"/>
</dbReference>
<comment type="catalytic activity">
    <reaction evidence="2">
        <text>L-aspartyl-tRNA(Asn) + L-glutamine + ATP + H2O = L-asparaginyl-tRNA(Asn) + L-glutamate + ADP + phosphate + 2 H(+)</text>
        <dbReference type="Rhea" id="RHEA:14513"/>
        <dbReference type="Rhea" id="RHEA-COMP:9674"/>
        <dbReference type="Rhea" id="RHEA-COMP:9677"/>
        <dbReference type="ChEBI" id="CHEBI:15377"/>
        <dbReference type="ChEBI" id="CHEBI:15378"/>
        <dbReference type="ChEBI" id="CHEBI:29985"/>
        <dbReference type="ChEBI" id="CHEBI:30616"/>
        <dbReference type="ChEBI" id="CHEBI:43474"/>
        <dbReference type="ChEBI" id="CHEBI:58359"/>
        <dbReference type="ChEBI" id="CHEBI:78515"/>
        <dbReference type="ChEBI" id="CHEBI:78516"/>
        <dbReference type="ChEBI" id="CHEBI:456216"/>
    </reaction>
</comment>
<keyword evidence="1 2" id="KW-0067">ATP-binding</keyword>
<dbReference type="NCBIfam" id="TIGR00135">
    <property type="entry name" value="gatC"/>
    <property type="match status" value="1"/>
</dbReference>
<comment type="subunit">
    <text evidence="2">Heterotrimer of A, B and C subunits.</text>
</comment>
<dbReference type="EC" id="6.3.5.-" evidence="2"/>
<keyword evidence="3" id="KW-0808">Transferase</keyword>
<dbReference type="GO" id="GO:0006412">
    <property type="term" value="P:translation"/>
    <property type="evidence" value="ECO:0007669"/>
    <property type="project" value="UniProtKB-UniRule"/>
</dbReference>
<dbReference type="AlphaFoldDB" id="A0A2N7PNS9"/>
<evidence type="ECO:0000313" key="4">
    <source>
        <dbReference type="Proteomes" id="UP000235460"/>
    </source>
</evidence>
<dbReference type="PANTHER" id="PTHR15004:SF0">
    <property type="entry name" value="GLUTAMYL-TRNA(GLN) AMIDOTRANSFERASE SUBUNIT C, MITOCHONDRIAL"/>
    <property type="match status" value="1"/>
</dbReference>
<dbReference type="EMBL" id="PNIK01000051">
    <property type="protein sequence ID" value="PMP67387.1"/>
    <property type="molecule type" value="Genomic_DNA"/>
</dbReference>
<evidence type="ECO:0000313" key="3">
    <source>
        <dbReference type="EMBL" id="PMP67387.1"/>
    </source>
</evidence>
<dbReference type="GO" id="GO:0050566">
    <property type="term" value="F:asparaginyl-tRNA synthase (glutamine-hydrolyzing) activity"/>
    <property type="evidence" value="ECO:0007669"/>
    <property type="project" value="RHEA"/>
</dbReference>
<name>A0A2N7PNS9_9BACT</name>
<keyword evidence="2 3" id="KW-0436">Ligase</keyword>
<dbReference type="HAMAP" id="MF_00122">
    <property type="entry name" value="GatC"/>
    <property type="match status" value="1"/>
</dbReference>
<keyword evidence="2" id="KW-0648">Protein biosynthesis</keyword>